<comment type="subcellular location">
    <subcellularLocation>
        <location evidence="10">Cell inner membrane</location>
    </subcellularLocation>
    <subcellularLocation>
        <location evidence="2">Cell membrane</location>
        <topology evidence="2">Single-pass membrane protein</topology>
    </subcellularLocation>
</comment>
<dbReference type="GO" id="GO:0005886">
    <property type="term" value="C:plasma membrane"/>
    <property type="evidence" value="ECO:0007669"/>
    <property type="project" value="UniProtKB-SubCell"/>
</dbReference>
<keyword evidence="12" id="KW-0966">Cell projection</keyword>
<evidence type="ECO:0000256" key="1">
    <source>
        <dbReference type="ARBA" id="ARBA00002254"/>
    </source>
</evidence>
<dbReference type="Proteomes" id="UP000576087">
    <property type="component" value="Unassembled WGS sequence"/>
</dbReference>
<comment type="function">
    <text evidence="1 10">Controls the rotational direction of flagella during chemotaxis.</text>
</comment>
<protein>
    <recommendedName>
        <fullName evidence="10">Flagellar protein FliL</fullName>
    </recommendedName>
</protein>
<evidence type="ECO:0000313" key="13">
    <source>
        <dbReference type="EMBL" id="MBB4411912.1"/>
    </source>
</evidence>
<keyword evidence="7 10" id="KW-0283">Flagellar rotation</keyword>
<dbReference type="Pfam" id="PF03748">
    <property type="entry name" value="FliL"/>
    <property type="match status" value="1"/>
</dbReference>
<dbReference type="EMBL" id="JACIGY010000002">
    <property type="protein sequence ID" value="MBB4411912.1"/>
    <property type="molecule type" value="Genomic_DNA"/>
</dbReference>
<dbReference type="GO" id="GO:0009425">
    <property type="term" value="C:bacterial-type flagellum basal body"/>
    <property type="evidence" value="ECO:0007669"/>
    <property type="project" value="InterPro"/>
</dbReference>
<evidence type="ECO:0000256" key="3">
    <source>
        <dbReference type="ARBA" id="ARBA00008281"/>
    </source>
</evidence>
<dbReference type="Proteomes" id="UP000520770">
    <property type="component" value="Unassembled WGS sequence"/>
</dbReference>
<keyword evidence="6 10" id="KW-0812">Transmembrane</keyword>
<evidence type="ECO:0000313" key="15">
    <source>
        <dbReference type="Proteomes" id="UP000520770"/>
    </source>
</evidence>
<keyword evidence="8 10" id="KW-1133">Transmembrane helix</keyword>
<dbReference type="GO" id="GO:0071973">
    <property type="term" value="P:bacterial-type flagellum-dependent cell motility"/>
    <property type="evidence" value="ECO:0007669"/>
    <property type="project" value="InterPro"/>
</dbReference>
<reference evidence="15 16" key="1">
    <citation type="submission" date="2020-08" db="EMBL/GenBank/DDBJ databases">
        <title>Genomic Encyclopedia of Type Strains, Phase IV (KMG-V): Genome sequencing to study the core and pangenomes of soil and plant-associated prokaryotes.</title>
        <authorList>
            <person name="Whitman W."/>
        </authorList>
    </citation>
    <scope>NUCLEOTIDE SEQUENCE [LARGE SCALE GENOMIC DNA]</scope>
    <source>
        <strain evidence="13 16">SEMIA 444</strain>
        <strain evidence="12 15">SEMIA 448</strain>
        <strain evidence="14 17">SEMIA 452</strain>
    </source>
</reference>
<sequence>MAITAEDDSVPKKKNALIPMIGAVVLLSLVGGGGGWLTGKLIAPAPKPVEEATSTPAAEGEKKGEGEKAAPALPNMLELAPILTNIGYPAENLIRLQVGLVFDGPPDPALAETVNQNIMTYLRTLSLQQLQGPRGFTYLKGDLQEIASLRSQGRVTKVLIRTFVVE</sequence>
<organism evidence="12 15">
    <name type="scientific">Aliirhizobium cellulosilyticum</name>
    <dbReference type="NCBI Taxonomy" id="393664"/>
    <lineage>
        <taxon>Bacteria</taxon>
        <taxon>Pseudomonadati</taxon>
        <taxon>Pseudomonadota</taxon>
        <taxon>Alphaproteobacteria</taxon>
        <taxon>Hyphomicrobiales</taxon>
        <taxon>Rhizobiaceae</taxon>
        <taxon>Aliirhizobium</taxon>
    </lineage>
</organism>
<evidence type="ECO:0000256" key="4">
    <source>
        <dbReference type="ARBA" id="ARBA00022475"/>
    </source>
</evidence>
<comment type="caution">
    <text evidence="12">The sequence shown here is derived from an EMBL/GenBank/DDBJ whole genome shotgun (WGS) entry which is preliminary data.</text>
</comment>
<dbReference type="InterPro" id="IPR005503">
    <property type="entry name" value="FliL"/>
</dbReference>
<dbReference type="RefSeq" id="WP_148144389.1">
    <property type="nucleotide sequence ID" value="NZ_JACIGW010000002.1"/>
</dbReference>
<keyword evidence="16" id="KW-1185">Reference proteome</keyword>
<name>A0A7W4XDK6_9HYPH</name>
<evidence type="ECO:0000256" key="10">
    <source>
        <dbReference type="RuleBase" id="RU364125"/>
    </source>
</evidence>
<evidence type="ECO:0000256" key="7">
    <source>
        <dbReference type="ARBA" id="ARBA00022779"/>
    </source>
</evidence>
<evidence type="ECO:0000256" key="2">
    <source>
        <dbReference type="ARBA" id="ARBA00004162"/>
    </source>
</evidence>
<evidence type="ECO:0000256" key="5">
    <source>
        <dbReference type="ARBA" id="ARBA00022500"/>
    </source>
</evidence>
<keyword evidence="4" id="KW-1003">Cell membrane</keyword>
<evidence type="ECO:0000256" key="6">
    <source>
        <dbReference type="ARBA" id="ARBA00022692"/>
    </source>
</evidence>
<keyword evidence="12" id="KW-0969">Cilium</keyword>
<keyword evidence="9 10" id="KW-0472">Membrane</keyword>
<evidence type="ECO:0000256" key="9">
    <source>
        <dbReference type="ARBA" id="ARBA00023136"/>
    </source>
</evidence>
<proteinExistence type="inferred from homology"/>
<evidence type="ECO:0000256" key="11">
    <source>
        <dbReference type="SAM" id="MobiDB-lite"/>
    </source>
</evidence>
<gene>
    <name evidence="13" type="ORF">GGE31_002417</name>
    <name evidence="12" type="ORF">GGE33_002418</name>
    <name evidence="14" type="ORF">GGE35_002419</name>
</gene>
<evidence type="ECO:0000313" key="16">
    <source>
        <dbReference type="Proteomes" id="UP000524535"/>
    </source>
</evidence>
<feature type="compositionally biased region" description="Basic and acidic residues" evidence="11">
    <location>
        <begin position="59"/>
        <end position="68"/>
    </location>
</feature>
<evidence type="ECO:0000313" key="14">
    <source>
        <dbReference type="EMBL" id="MBB4446603.1"/>
    </source>
</evidence>
<evidence type="ECO:0000313" key="12">
    <source>
        <dbReference type="EMBL" id="MBB4348676.1"/>
    </source>
</evidence>
<dbReference type="Proteomes" id="UP000524535">
    <property type="component" value="Unassembled WGS sequence"/>
</dbReference>
<dbReference type="EMBL" id="JACIGW010000002">
    <property type="protein sequence ID" value="MBB4348676.1"/>
    <property type="molecule type" value="Genomic_DNA"/>
</dbReference>
<accession>A0A7W4XDK6</accession>
<evidence type="ECO:0000256" key="8">
    <source>
        <dbReference type="ARBA" id="ARBA00022989"/>
    </source>
</evidence>
<keyword evidence="12" id="KW-0282">Flagellum</keyword>
<dbReference type="AlphaFoldDB" id="A0A7W4XDK6"/>
<keyword evidence="5 10" id="KW-0145">Chemotaxis</keyword>
<feature type="region of interest" description="Disordered" evidence="11">
    <location>
        <begin position="48"/>
        <end position="68"/>
    </location>
</feature>
<feature type="transmembrane region" description="Helical" evidence="10">
    <location>
        <begin position="16"/>
        <end position="37"/>
    </location>
</feature>
<dbReference type="EMBL" id="JACIHM010000002">
    <property type="protein sequence ID" value="MBB4446603.1"/>
    <property type="molecule type" value="Genomic_DNA"/>
</dbReference>
<dbReference type="GO" id="GO:0006935">
    <property type="term" value="P:chemotaxis"/>
    <property type="evidence" value="ECO:0007669"/>
    <property type="project" value="UniProtKB-KW"/>
</dbReference>
<keyword evidence="10" id="KW-0997">Cell inner membrane</keyword>
<evidence type="ECO:0000313" key="17">
    <source>
        <dbReference type="Proteomes" id="UP000576087"/>
    </source>
</evidence>
<comment type="similarity">
    <text evidence="3 10">Belongs to the FliL family.</text>
</comment>